<gene>
    <name evidence="4" type="ORF">Dace_1345</name>
</gene>
<evidence type="ECO:0000313" key="5">
    <source>
        <dbReference type="Proteomes" id="UP000005695"/>
    </source>
</evidence>
<dbReference type="PANTHER" id="PTHR43420:SF47">
    <property type="entry name" value="N-ACETYLTRANSFERASE DOMAIN-CONTAINING PROTEIN"/>
    <property type="match status" value="1"/>
</dbReference>
<dbReference type="InterPro" id="IPR016181">
    <property type="entry name" value="Acyl_CoA_acyltransferase"/>
</dbReference>
<dbReference type="EMBL" id="AAEW02000010">
    <property type="protein sequence ID" value="EAT15483.1"/>
    <property type="molecule type" value="Genomic_DNA"/>
</dbReference>
<evidence type="ECO:0000256" key="1">
    <source>
        <dbReference type="ARBA" id="ARBA00022679"/>
    </source>
</evidence>
<protein>
    <submittedName>
        <fullName evidence="4">GCN5-related N-acetyltransferase</fullName>
    </submittedName>
</protein>
<evidence type="ECO:0000256" key="2">
    <source>
        <dbReference type="ARBA" id="ARBA00023315"/>
    </source>
</evidence>
<dbReference type="PANTHER" id="PTHR43420">
    <property type="entry name" value="ACETYLTRANSFERASE"/>
    <property type="match status" value="1"/>
</dbReference>
<dbReference type="CDD" id="cd04301">
    <property type="entry name" value="NAT_SF"/>
    <property type="match status" value="1"/>
</dbReference>
<dbReference type="AlphaFoldDB" id="Q1JZ11"/>
<name>Q1JZ11_DESA6</name>
<dbReference type="GO" id="GO:0016747">
    <property type="term" value="F:acyltransferase activity, transferring groups other than amino-acyl groups"/>
    <property type="evidence" value="ECO:0007669"/>
    <property type="project" value="InterPro"/>
</dbReference>
<dbReference type="Pfam" id="PF13508">
    <property type="entry name" value="Acetyltransf_7"/>
    <property type="match status" value="1"/>
</dbReference>
<feature type="domain" description="N-acetyltransferase" evidence="3">
    <location>
        <begin position="4"/>
        <end position="156"/>
    </location>
</feature>
<dbReference type="RefSeq" id="WP_006000811.1">
    <property type="nucleotide sequence ID" value="NZ_AAEW02000010.1"/>
</dbReference>
<evidence type="ECO:0000259" key="3">
    <source>
        <dbReference type="PROSITE" id="PS51186"/>
    </source>
</evidence>
<dbReference type="SUPFAM" id="SSF55729">
    <property type="entry name" value="Acyl-CoA N-acyltransferases (Nat)"/>
    <property type="match status" value="1"/>
</dbReference>
<keyword evidence="1" id="KW-0808">Transferase</keyword>
<sequence>MDFSEINSARAEDIARLAVCLTNEIIERTGINHFDVDVPKAARLCRDYLENGHYTVIAALEGEEVVGFAALCESYSLYAEGAFGIVQEFYILPAYRSQGVGRQLIEMVRGVARQKNWTRLELCTPPVPEFERTVAFYRDNGFEITGGYKMKCALSE</sequence>
<comment type="caution">
    <text evidence="4">The sequence shown here is derived from an EMBL/GenBank/DDBJ whole genome shotgun (WGS) entry which is preliminary data.</text>
</comment>
<organism evidence="4 5">
    <name type="scientific">Desulfuromonas acetoxidans (strain DSM 684 / 11070)</name>
    <dbReference type="NCBI Taxonomy" id="281689"/>
    <lineage>
        <taxon>Bacteria</taxon>
        <taxon>Pseudomonadati</taxon>
        <taxon>Thermodesulfobacteriota</taxon>
        <taxon>Desulfuromonadia</taxon>
        <taxon>Desulfuromonadales</taxon>
        <taxon>Desulfuromonadaceae</taxon>
        <taxon>Desulfuromonas</taxon>
    </lineage>
</organism>
<dbReference type="Proteomes" id="UP000005695">
    <property type="component" value="Unassembled WGS sequence"/>
</dbReference>
<keyword evidence="2" id="KW-0012">Acyltransferase</keyword>
<reference evidence="4" key="1">
    <citation type="submission" date="2006-05" db="EMBL/GenBank/DDBJ databases">
        <title>Annotation of the draft genome assembly of Desulfuromonas acetoxidans DSM 684.</title>
        <authorList>
            <consortium name="US DOE Joint Genome Institute (JGI-ORNL)"/>
            <person name="Larimer F."/>
            <person name="Land M."/>
            <person name="Hauser L."/>
        </authorList>
    </citation>
    <scope>NUCLEOTIDE SEQUENCE [LARGE SCALE GENOMIC DNA]</scope>
    <source>
        <strain evidence="4">DSM 684</strain>
    </source>
</reference>
<proteinExistence type="predicted"/>
<evidence type="ECO:0000313" key="4">
    <source>
        <dbReference type="EMBL" id="EAT15483.1"/>
    </source>
</evidence>
<accession>Q1JZ11</accession>
<dbReference type="InterPro" id="IPR000182">
    <property type="entry name" value="GNAT_dom"/>
</dbReference>
<reference evidence="4" key="2">
    <citation type="submission" date="2006-05" db="EMBL/GenBank/DDBJ databases">
        <title>Sequencing of the draft genome and assembly of Desulfuromonas acetoxidans DSM 684.</title>
        <authorList>
            <consortium name="US DOE Joint Genome Institute (JGI-PGF)"/>
            <person name="Copeland A."/>
            <person name="Lucas S."/>
            <person name="Lapidus A."/>
            <person name="Barry K."/>
            <person name="Detter J.C."/>
            <person name="Glavina del Rio T."/>
            <person name="Hammon N."/>
            <person name="Israni S."/>
            <person name="Dalin E."/>
            <person name="Tice H."/>
            <person name="Bruce D."/>
            <person name="Pitluck S."/>
            <person name="Richardson P."/>
        </authorList>
    </citation>
    <scope>NUCLEOTIDE SEQUENCE [LARGE SCALE GENOMIC DNA]</scope>
    <source>
        <strain evidence="4">DSM 684</strain>
    </source>
</reference>
<dbReference type="Gene3D" id="3.40.630.30">
    <property type="match status" value="1"/>
</dbReference>
<dbReference type="InterPro" id="IPR050680">
    <property type="entry name" value="YpeA/RimI_acetyltransf"/>
</dbReference>
<dbReference type="PROSITE" id="PS51186">
    <property type="entry name" value="GNAT"/>
    <property type="match status" value="1"/>
</dbReference>
<keyword evidence="5" id="KW-1185">Reference proteome</keyword>
<dbReference type="OrthoDB" id="9789605at2"/>